<dbReference type="PANTHER" id="PTHR42648:SF32">
    <property type="entry name" value="RIBONUCLEASE H-LIKE DOMAIN, GAG-PRE-INTEGRASE DOMAIN PROTEIN-RELATED"/>
    <property type="match status" value="1"/>
</dbReference>
<comment type="caution">
    <text evidence="7">The sequence shown here is derived from an EMBL/GenBank/DDBJ whole genome shotgun (WGS) entry which is preliminary data.</text>
</comment>
<sequence>MVKPVWNNAQRVNHQNFAKKTHPCAKKNLVPRAVLMKFGLVSVNTVRQVNTAHLKTTVNVARTMSYLSKTAHSTIKRPIHKNTAFKNSNIDQRVNTISGKKFNTARPKAIVNAVKGNSFNVVKASACNPQMDLQDQGVIDSGCSRHMTGNMSYLTDYEEIDGGYVAFEGNPKGGEITKKGTIKTSNQDFENVYFVRELKFNLFSVSQMYDKKNSVLFNDTECIVLSPNFKLIDESQVLLRVPRKNNMYSVDLKNIVPKGGLTCLFAKATSDESKLWHRRLGHLNFKTMNKLVKGNLVRGLPSKLFKNDQTCVACQKGKQHRASYKSKTENLISLPLHLLHMDLFGPTFIKILMKKMYCLVVIDDYNRFTWVFFLATKNETRCILKSFINGIENLVDHKVKVIRCDNGTEFKNREMNQFCEMKGILRQFSVARTPQQNGVAERRNRTLIEAARTMLADSKLPTTFWAEAVNTACYVQNRVLVVKPHNKTPYELFHGRTPTLSFMRPFGCPVTILNTIDHLGKFDGKADEGFFVGYSLNSKAFRVFNSRTRIVEENLHIRFSKSTPNAIGSRPDWLFDIDALTRIMNYEPIVAGTQSNSFAGTKASDNAGQARKETEPVKDYILLSLWTTDPPYSQDLKSSHDDGSKPSSDNGKKVDEDLSKESECNVEEKDENVNNTNNVNAASTNEFNVVSGKTSIKLLFDLNMSALEDYSIFDLSRNDEDDGAETDMNNLDTTIQVGPIPTTRIHKDHPLEQVIGDFQSATQTRKMSKNLKEHRNKKDERGIMIRNKARLVAQGYTQEEVIEYDEVFAPIARIEAIGLFLAYALYKDFVVYQMDVKSAFLYEKIEEEVYLLDVYVDDIIFGSTKMELCNAIEKLMHEKFQMSFMGELTFFLGLQVQQKKDGIFISQDKYVVEILRKFGFQKKSRLQAHQWKLKSLCSRMKMAKK</sequence>
<dbReference type="InterPro" id="IPR001584">
    <property type="entry name" value="Integrase_cat-core"/>
</dbReference>
<keyword evidence="2" id="KW-0479">Metal-binding</keyword>
<keyword evidence="8" id="KW-1185">Reference proteome</keyword>
<dbReference type="SUPFAM" id="SSF56672">
    <property type="entry name" value="DNA/RNA polymerases"/>
    <property type="match status" value="1"/>
</dbReference>
<dbReference type="InterPro" id="IPR036397">
    <property type="entry name" value="RNaseH_sf"/>
</dbReference>
<evidence type="ECO:0000256" key="2">
    <source>
        <dbReference type="ARBA" id="ARBA00022723"/>
    </source>
</evidence>
<dbReference type="Pfam" id="PF07727">
    <property type="entry name" value="RVT_2"/>
    <property type="match status" value="2"/>
</dbReference>
<dbReference type="InterPro" id="IPR039537">
    <property type="entry name" value="Retrotran_Ty1/copia-like"/>
</dbReference>
<dbReference type="EMBL" id="BQNB010011655">
    <property type="protein sequence ID" value="GJS93413.1"/>
    <property type="molecule type" value="Genomic_DNA"/>
</dbReference>
<dbReference type="Pfam" id="PF13976">
    <property type="entry name" value="gag_pre-integrs"/>
    <property type="match status" value="1"/>
</dbReference>
<evidence type="ECO:0000256" key="4">
    <source>
        <dbReference type="ARBA" id="ARBA00022801"/>
    </source>
</evidence>
<reference evidence="7" key="1">
    <citation type="journal article" date="2022" name="Int. J. Mol. Sci.">
        <title>Draft Genome of Tanacetum Coccineum: Genomic Comparison of Closely Related Tanacetum-Family Plants.</title>
        <authorList>
            <person name="Yamashiro T."/>
            <person name="Shiraishi A."/>
            <person name="Nakayama K."/>
            <person name="Satake H."/>
        </authorList>
    </citation>
    <scope>NUCLEOTIDE SEQUENCE</scope>
</reference>
<protein>
    <submittedName>
        <fullName evidence="7">Ribonuclease H-like domain-containing protein</fullName>
    </submittedName>
</protein>
<organism evidence="7 8">
    <name type="scientific">Tanacetum coccineum</name>
    <dbReference type="NCBI Taxonomy" id="301880"/>
    <lineage>
        <taxon>Eukaryota</taxon>
        <taxon>Viridiplantae</taxon>
        <taxon>Streptophyta</taxon>
        <taxon>Embryophyta</taxon>
        <taxon>Tracheophyta</taxon>
        <taxon>Spermatophyta</taxon>
        <taxon>Magnoliopsida</taxon>
        <taxon>eudicotyledons</taxon>
        <taxon>Gunneridae</taxon>
        <taxon>Pentapetalae</taxon>
        <taxon>asterids</taxon>
        <taxon>campanulids</taxon>
        <taxon>Asterales</taxon>
        <taxon>Asteraceae</taxon>
        <taxon>Asteroideae</taxon>
        <taxon>Anthemideae</taxon>
        <taxon>Anthemidinae</taxon>
        <taxon>Tanacetum</taxon>
    </lineage>
</organism>
<proteinExistence type="predicted"/>
<feature type="domain" description="Integrase catalytic" evidence="6">
    <location>
        <begin position="331"/>
        <end position="497"/>
    </location>
</feature>
<evidence type="ECO:0000256" key="5">
    <source>
        <dbReference type="SAM" id="MobiDB-lite"/>
    </source>
</evidence>
<evidence type="ECO:0000259" key="6">
    <source>
        <dbReference type="PROSITE" id="PS50994"/>
    </source>
</evidence>
<evidence type="ECO:0000256" key="1">
    <source>
        <dbReference type="ARBA" id="ARBA00022670"/>
    </source>
</evidence>
<dbReference type="Pfam" id="PF25597">
    <property type="entry name" value="SH3_retrovirus"/>
    <property type="match status" value="1"/>
</dbReference>
<feature type="compositionally biased region" description="Basic and acidic residues" evidence="5">
    <location>
        <begin position="637"/>
        <end position="667"/>
    </location>
</feature>
<keyword evidence="4" id="KW-0378">Hydrolase</keyword>
<gene>
    <name evidence="7" type="ORF">Tco_0800381</name>
</gene>
<evidence type="ECO:0000313" key="7">
    <source>
        <dbReference type="EMBL" id="GJS93413.1"/>
    </source>
</evidence>
<dbReference type="InterPro" id="IPR013103">
    <property type="entry name" value="RVT_2"/>
</dbReference>
<dbReference type="InterPro" id="IPR025724">
    <property type="entry name" value="GAG-pre-integrase_dom"/>
</dbReference>
<evidence type="ECO:0000313" key="8">
    <source>
        <dbReference type="Proteomes" id="UP001151760"/>
    </source>
</evidence>
<dbReference type="InterPro" id="IPR043502">
    <property type="entry name" value="DNA/RNA_pol_sf"/>
</dbReference>
<dbReference type="InterPro" id="IPR054722">
    <property type="entry name" value="PolX-like_BBD"/>
</dbReference>
<name>A0ABQ4ZXE4_9ASTR</name>
<dbReference type="SUPFAM" id="SSF53098">
    <property type="entry name" value="Ribonuclease H-like"/>
    <property type="match status" value="1"/>
</dbReference>
<feature type="region of interest" description="Disordered" evidence="5">
    <location>
        <begin position="633"/>
        <end position="679"/>
    </location>
</feature>
<dbReference type="Proteomes" id="UP001151760">
    <property type="component" value="Unassembled WGS sequence"/>
</dbReference>
<accession>A0ABQ4ZXE4</accession>
<dbReference type="InterPro" id="IPR012337">
    <property type="entry name" value="RNaseH-like_sf"/>
</dbReference>
<dbReference type="InterPro" id="IPR057670">
    <property type="entry name" value="SH3_retrovirus"/>
</dbReference>
<dbReference type="PANTHER" id="PTHR42648">
    <property type="entry name" value="TRANSPOSASE, PUTATIVE-RELATED"/>
    <property type="match status" value="1"/>
</dbReference>
<dbReference type="Pfam" id="PF00665">
    <property type="entry name" value="rve"/>
    <property type="match status" value="1"/>
</dbReference>
<keyword evidence="3" id="KW-0064">Aspartyl protease</keyword>
<dbReference type="Gene3D" id="3.30.420.10">
    <property type="entry name" value="Ribonuclease H-like superfamily/Ribonuclease H"/>
    <property type="match status" value="1"/>
</dbReference>
<reference evidence="7" key="2">
    <citation type="submission" date="2022-01" db="EMBL/GenBank/DDBJ databases">
        <authorList>
            <person name="Yamashiro T."/>
            <person name="Shiraishi A."/>
            <person name="Satake H."/>
            <person name="Nakayama K."/>
        </authorList>
    </citation>
    <scope>NUCLEOTIDE SEQUENCE</scope>
</reference>
<dbReference type="Pfam" id="PF22936">
    <property type="entry name" value="Pol_BBD"/>
    <property type="match status" value="1"/>
</dbReference>
<keyword evidence="1" id="KW-0645">Protease</keyword>
<evidence type="ECO:0000256" key="3">
    <source>
        <dbReference type="ARBA" id="ARBA00022750"/>
    </source>
</evidence>
<dbReference type="PROSITE" id="PS50994">
    <property type="entry name" value="INTEGRASE"/>
    <property type="match status" value="1"/>
</dbReference>